<dbReference type="Proteomes" id="UP000813462">
    <property type="component" value="Unassembled WGS sequence"/>
</dbReference>
<comment type="caution">
    <text evidence="1">The sequence shown here is derived from an EMBL/GenBank/DDBJ whole genome shotgun (WGS) entry which is preliminary data.</text>
</comment>
<evidence type="ECO:0000313" key="1">
    <source>
        <dbReference type="EMBL" id="KAH7514399.1"/>
    </source>
</evidence>
<organism evidence="1 2">
    <name type="scientific">Ziziphus jujuba var. spinosa</name>
    <dbReference type="NCBI Taxonomy" id="714518"/>
    <lineage>
        <taxon>Eukaryota</taxon>
        <taxon>Viridiplantae</taxon>
        <taxon>Streptophyta</taxon>
        <taxon>Embryophyta</taxon>
        <taxon>Tracheophyta</taxon>
        <taxon>Spermatophyta</taxon>
        <taxon>Magnoliopsida</taxon>
        <taxon>eudicotyledons</taxon>
        <taxon>Gunneridae</taxon>
        <taxon>Pentapetalae</taxon>
        <taxon>rosids</taxon>
        <taxon>fabids</taxon>
        <taxon>Rosales</taxon>
        <taxon>Rhamnaceae</taxon>
        <taxon>Paliureae</taxon>
        <taxon>Ziziphus</taxon>
    </lineage>
</organism>
<accession>A0A978UHW8</accession>
<dbReference type="EMBL" id="JAEACU010000011">
    <property type="protein sequence ID" value="KAH7514399.1"/>
    <property type="molecule type" value="Genomic_DNA"/>
</dbReference>
<dbReference type="AlphaFoldDB" id="A0A978UHW8"/>
<protein>
    <submittedName>
        <fullName evidence="1">Uncharacterized protein</fullName>
    </submittedName>
</protein>
<reference evidence="1" key="1">
    <citation type="journal article" date="2021" name="Front. Plant Sci.">
        <title>Chromosome-Scale Genome Assembly for Chinese Sour Jujube and Insights Into Its Genome Evolution and Domestication Signature.</title>
        <authorList>
            <person name="Shen L.-Y."/>
            <person name="Luo H."/>
            <person name="Wang X.-L."/>
            <person name="Wang X.-M."/>
            <person name="Qiu X.-J."/>
            <person name="Liu H."/>
            <person name="Zhou S.-S."/>
            <person name="Jia K.-H."/>
            <person name="Nie S."/>
            <person name="Bao Y.-T."/>
            <person name="Zhang R.-G."/>
            <person name="Yun Q.-Z."/>
            <person name="Chai Y.-H."/>
            <person name="Lu J.-Y."/>
            <person name="Li Y."/>
            <person name="Zhao S.-W."/>
            <person name="Mao J.-F."/>
            <person name="Jia S.-G."/>
            <person name="Mao Y.-M."/>
        </authorList>
    </citation>
    <scope>NUCLEOTIDE SEQUENCE</scope>
    <source>
        <strain evidence="1">AT0</strain>
        <tissue evidence="1">Leaf</tissue>
    </source>
</reference>
<evidence type="ECO:0000313" key="2">
    <source>
        <dbReference type="Proteomes" id="UP000813462"/>
    </source>
</evidence>
<name>A0A978UHW8_ZIZJJ</name>
<sequence>MDGRSYLYEESYKGSADKGKTQPGGYKFGMQRKDKKELQYDLKDLQVELGNLQDAAFLNVVVKVYCTHIAPDYSLPWQKQSSIQVLAGKVKVTRRGDDTKYVAK</sequence>
<gene>
    <name evidence="1" type="ORF">FEM48_Zijuj11G0085600</name>
</gene>
<proteinExistence type="predicted"/>